<dbReference type="FunFam" id="1.10.1520.10:FF:000032">
    <property type="entry name" value="Dicer-like protein 2"/>
    <property type="match status" value="1"/>
</dbReference>
<keyword evidence="4" id="KW-0479">Metal-binding</keyword>
<dbReference type="InterPro" id="IPR014001">
    <property type="entry name" value="Helicase_ATP-bd"/>
</dbReference>
<comment type="caution">
    <text evidence="20">The sequence shown here is derived from an EMBL/GenBank/DDBJ whole genome shotgun (WGS) entry which is preliminary data.</text>
</comment>
<dbReference type="Pfam" id="PF00636">
    <property type="entry name" value="Ribonuclease_3"/>
    <property type="match status" value="2"/>
</dbReference>
<dbReference type="GeneID" id="63816259"/>
<dbReference type="SUPFAM" id="SSF52540">
    <property type="entry name" value="P-loop containing nucleoside triphosphate hydrolases"/>
    <property type="match status" value="1"/>
</dbReference>
<keyword evidence="12" id="KW-0051">Antiviral defense</keyword>
<proteinExistence type="inferred from homology"/>
<evidence type="ECO:0000259" key="17">
    <source>
        <dbReference type="PROSITE" id="PS51192"/>
    </source>
</evidence>
<evidence type="ECO:0000256" key="13">
    <source>
        <dbReference type="ARBA" id="ARBA00023211"/>
    </source>
</evidence>
<accession>A0A2T5LVQ7</accession>
<dbReference type="VEuPathDB" id="FungiDB:P175DRAFT_0524605"/>
<dbReference type="PROSITE" id="PS00517">
    <property type="entry name" value="RNASE_3_1"/>
    <property type="match status" value="1"/>
</dbReference>
<dbReference type="OrthoDB" id="416741at2759"/>
<protein>
    <recommendedName>
        <fullName evidence="22">Dicer-like protein 2</fullName>
    </recommendedName>
</protein>
<evidence type="ECO:0000313" key="21">
    <source>
        <dbReference type="Proteomes" id="UP000244073"/>
    </source>
</evidence>
<feature type="domain" description="Helicase ATP-binding" evidence="17">
    <location>
        <begin position="24"/>
        <end position="231"/>
    </location>
</feature>
<dbReference type="Pfam" id="PF00270">
    <property type="entry name" value="DEAD"/>
    <property type="match status" value="1"/>
</dbReference>
<evidence type="ECO:0000256" key="5">
    <source>
        <dbReference type="ARBA" id="ARBA00022737"/>
    </source>
</evidence>
<dbReference type="GO" id="GO:0051607">
    <property type="term" value="P:defense response to virus"/>
    <property type="evidence" value="ECO:0007669"/>
    <property type="project" value="UniProtKB-KW"/>
</dbReference>
<feature type="domain" description="RNase III" evidence="16">
    <location>
        <begin position="1129"/>
        <end position="1314"/>
    </location>
</feature>
<dbReference type="SMART" id="SM00490">
    <property type="entry name" value="HELICc"/>
    <property type="match status" value="1"/>
</dbReference>
<evidence type="ECO:0000256" key="4">
    <source>
        <dbReference type="ARBA" id="ARBA00022723"/>
    </source>
</evidence>
<dbReference type="InterPro" id="IPR011545">
    <property type="entry name" value="DEAD/DEAH_box_helicase_dom"/>
</dbReference>
<dbReference type="GO" id="GO:0030422">
    <property type="term" value="P:siRNA processing"/>
    <property type="evidence" value="ECO:0007669"/>
    <property type="project" value="TreeGrafter"/>
</dbReference>
<comment type="function">
    <text evidence="14">Dicer-like endonuclease involved in cleaving double-stranded RNA in the RNA interference (RNAi) pathway. Produces 21 to 25 bp dsRNAs (siRNAs) which target the selective destruction of homologous RNAs leading to sequence-specific suppression of gene expression, called post-transcriptional gene silencing (PTGS). Part of a broad host defense response against viral infection and transposons.</text>
</comment>
<dbReference type="PANTHER" id="PTHR14950:SF37">
    <property type="entry name" value="ENDORIBONUCLEASE DICER"/>
    <property type="match status" value="1"/>
</dbReference>
<comment type="cofactor">
    <cofactor evidence="1">
        <name>Mn(2+)</name>
        <dbReference type="ChEBI" id="CHEBI:29035"/>
    </cofactor>
</comment>
<dbReference type="InterPro" id="IPR000999">
    <property type="entry name" value="RNase_III_dom"/>
</dbReference>
<dbReference type="Proteomes" id="UP000244073">
    <property type="component" value="Unassembled WGS sequence"/>
</dbReference>
<feature type="domain" description="RNase III" evidence="16">
    <location>
        <begin position="956"/>
        <end position="1086"/>
    </location>
</feature>
<name>A0A2T5LVQ7_9EURO</name>
<feature type="domain" description="Dicer dsRNA-binding fold" evidence="19">
    <location>
        <begin position="592"/>
        <end position="686"/>
    </location>
</feature>
<comment type="similarity">
    <text evidence="15">Belongs to the helicase family. Dicer subfamily.</text>
</comment>
<dbReference type="PROSITE" id="PS50142">
    <property type="entry name" value="RNASE_3_2"/>
    <property type="match status" value="2"/>
</dbReference>
<keyword evidence="13" id="KW-0464">Manganese</keyword>
<evidence type="ECO:0000256" key="1">
    <source>
        <dbReference type="ARBA" id="ARBA00001936"/>
    </source>
</evidence>
<comment type="cofactor">
    <cofactor evidence="2">
        <name>Mg(2+)</name>
        <dbReference type="ChEBI" id="CHEBI:18420"/>
    </cofactor>
</comment>
<evidence type="ECO:0000259" key="18">
    <source>
        <dbReference type="PROSITE" id="PS51194"/>
    </source>
</evidence>
<dbReference type="Gene3D" id="3.40.50.300">
    <property type="entry name" value="P-loop containing nucleotide triphosphate hydrolases"/>
    <property type="match status" value="2"/>
</dbReference>
<evidence type="ECO:0000256" key="2">
    <source>
        <dbReference type="ARBA" id="ARBA00001946"/>
    </source>
</evidence>
<dbReference type="InterPro" id="IPR038248">
    <property type="entry name" value="Dicer_dimer_sf"/>
</dbReference>
<evidence type="ECO:0000313" key="20">
    <source>
        <dbReference type="EMBL" id="PTU20366.1"/>
    </source>
</evidence>
<dbReference type="GO" id="GO:0005634">
    <property type="term" value="C:nucleus"/>
    <property type="evidence" value="ECO:0007669"/>
    <property type="project" value="TreeGrafter"/>
</dbReference>
<evidence type="ECO:0000256" key="11">
    <source>
        <dbReference type="ARBA" id="ARBA00022884"/>
    </source>
</evidence>
<dbReference type="GO" id="GO:0005737">
    <property type="term" value="C:cytoplasm"/>
    <property type="evidence" value="ECO:0007669"/>
    <property type="project" value="TreeGrafter"/>
</dbReference>
<dbReference type="InterPro" id="IPR005034">
    <property type="entry name" value="Dicer_dimerisation"/>
</dbReference>
<reference evidence="20 21" key="1">
    <citation type="journal article" date="2018" name="Proc. Natl. Acad. Sci. U.S.A.">
        <title>Linking secondary metabolites to gene clusters through genome sequencing of six diverse Aspergillus species.</title>
        <authorList>
            <person name="Kaerboelling I."/>
            <person name="Vesth T.C."/>
            <person name="Frisvad J.C."/>
            <person name="Nybo J.L."/>
            <person name="Theobald S."/>
            <person name="Kuo A."/>
            <person name="Bowyer P."/>
            <person name="Matsuda Y."/>
            <person name="Mondo S."/>
            <person name="Lyhne E.K."/>
            <person name="Kogle M.E."/>
            <person name="Clum A."/>
            <person name="Lipzen A."/>
            <person name="Salamov A."/>
            <person name="Ngan C.Y."/>
            <person name="Daum C."/>
            <person name="Chiniquy J."/>
            <person name="Barry K."/>
            <person name="LaButti K."/>
            <person name="Haridas S."/>
            <person name="Simmons B.A."/>
            <person name="Magnuson J.K."/>
            <person name="Mortensen U.H."/>
            <person name="Larsen T.O."/>
            <person name="Grigoriev I.V."/>
            <person name="Baker S.E."/>
            <person name="Andersen M.R."/>
        </authorList>
    </citation>
    <scope>NUCLEOTIDE SEQUENCE [LARGE SCALE GENOMIC DNA]</scope>
    <source>
        <strain evidence="20 21">IBT 24754</strain>
    </source>
</reference>
<keyword evidence="8" id="KW-0347">Helicase</keyword>
<organism evidence="20 21">
    <name type="scientific">Aspergillus ochraceoroseus IBT 24754</name>
    <dbReference type="NCBI Taxonomy" id="1392256"/>
    <lineage>
        <taxon>Eukaryota</taxon>
        <taxon>Fungi</taxon>
        <taxon>Dikarya</taxon>
        <taxon>Ascomycota</taxon>
        <taxon>Pezizomycotina</taxon>
        <taxon>Eurotiomycetes</taxon>
        <taxon>Eurotiomycetidae</taxon>
        <taxon>Eurotiales</taxon>
        <taxon>Aspergillaceae</taxon>
        <taxon>Aspergillus</taxon>
        <taxon>Aspergillus subgen. Nidulantes</taxon>
    </lineage>
</organism>
<keyword evidence="5" id="KW-0677">Repeat</keyword>
<keyword evidence="3" id="KW-0930">Antiviral protein</keyword>
<evidence type="ECO:0000256" key="14">
    <source>
        <dbReference type="ARBA" id="ARBA00025403"/>
    </source>
</evidence>
<dbReference type="Gene3D" id="3.30.160.380">
    <property type="entry name" value="Dicer dimerisation domain"/>
    <property type="match status" value="1"/>
</dbReference>
<dbReference type="GO" id="GO:0046872">
    <property type="term" value="F:metal ion binding"/>
    <property type="evidence" value="ECO:0007669"/>
    <property type="project" value="UniProtKB-KW"/>
</dbReference>
<dbReference type="PANTHER" id="PTHR14950">
    <property type="entry name" value="DICER-RELATED"/>
    <property type="match status" value="1"/>
</dbReference>
<dbReference type="EMBL" id="MSFN02000005">
    <property type="protein sequence ID" value="PTU20366.1"/>
    <property type="molecule type" value="Genomic_DNA"/>
</dbReference>
<evidence type="ECO:0000256" key="9">
    <source>
        <dbReference type="ARBA" id="ARBA00022840"/>
    </source>
</evidence>
<keyword evidence="6" id="KW-0547">Nucleotide-binding</keyword>
<dbReference type="GO" id="GO:0004386">
    <property type="term" value="F:helicase activity"/>
    <property type="evidence" value="ECO:0007669"/>
    <property type="project" value="UniProtKB-KW"/>
</dbReference>
<dbReference type="Pfam" id="PF00271">
    <property type="entry name" value="Helicase_C"/>
    <property type="match status" value="1"/>
</dbReference>
<dbReference type="PROSITE" id="PS51327">
    <property type="entry name" value="DICER_DSRBF"/>
    <property type="match status" value="1"/>
</dbReference>
<evidence type="ECO:0000256" key="12">
    <source>
        <dbReference type="ARBA" id="ARBA00023118"/>
    </source>
</evidence>
<dbReference type="PROSITE" id="PS51194">
    <property type="entry name" value="HELICASE_CTER"/>
    <property type="match status" value="1"/>
</dbReference>
<dbReference type="InterPro" id="IPR001650">
    <property type="entry name" value="Helicase_C-like"/>
</dbReference>
<sequence length="1440" mass="161837">MASTIPTGDTDVPAYRPRNYQREMFEASLKGNIIVAMDTGSGKTHMYAFPLLAFLVHIASTARGILTGDLTHRALLRIIHELENSDGKQLIWFLAPTVALCIQQHEVISKHIPAARSRTLTGLDKVELWTEQPVWDAVLKDIQVVISTHAVLADAMTHGFIKVSQLGLIIFDEAHHCMRKHPANKIMRDFYHPAMAKYGPDAVPRIMGLTASPVVRSSRHELLTIESNLASKCVTPRVHRHELLEHTHRPELQRILFSPVTTEDVVHGSETLRALIRSWQMLDIEKDPYVKRLRESSVDGKALQKVLSTGKTYCGEQLKRLADRARHIFEELGEWAADYFIWESIEQLRAKTHDKSVMMDWDDEEKQYLIEILSQLPVPGIDLHSSDPDDFPISPKFAALISFLSNINENEFSGLIFAQQRATVGVMAQLLSVHPSTRDRFRTAGYVGWSSGSSRKDALGELLTMKMQRDTLDDFRGGRKNLIVATDVLEEGIDVSACSMVVCYNKPPNLKSFVQRRGRARRQQSTYAILVSTDEDSLDLHKWQDLEKAMVEAYQDDQRILQELWALEETDEEVCERFLVESTGAVLTSDNATQHLYHFCSVLPVQPYGDNRPEFSFESNDNGLLKGKVTLPSCVHPTVRCTEGKTWFLTERAARKDAAFQSYKSLYESGLVNDHLLPLTKSREFTQKDLCNLPSMVEVAQQYDPWVDWAYSWSSPHIHQSRIVVRQNGVKDNAYMRLICPTIPPLIGPMTLFWDSETTFSLEFETPERIPSMSAESLENMRVITALYLQATTTKRLGTETDFITLFSPDVPQPELVTWLDRNNGCEAALDVYSSARSRDLMGIVRDRSRYDELLLFRSWIVSDANSSSGLELECDSFPKRRNLLQQQTLAVKRSEVSDDKVPEPPTKKRIISADRCTIDKLPTTETIFGRFISVIVDRLEVALVAAKLCETTLQGIGFSDFQHVVTAITTPSCQAPTNYQRYEFFGDSVLKFTVSYSLFYHHPNWHEGYLSEGRDGIVQNPRLARAALDRGLDAFVISRMFTPRKWSAPLISDKLSSTSTPRTMSTKVLADVVEALIGAAYIDGGHAKAQACISRFLPEVQIYKLDTPVVQDPPPELQAQPHLHHIQHKTLEANLGYTFTNKLLLVEALTHPSCQSESSTQSYQRLEFLGDAVLDMAIVSTLLAHKTEIPQGDMTRIKHAVVNANLLAFLCMEYAWTEVTSDVSVCSTTGEINLTSKENSLHLWHFLRCDGSMDLKNARERAVARHSLLRTEILARMAHGDQYPWLLLSQLNPDKFFSDIIESVLGALFVDSAGDLAVCENFLERIGLLTYLRRILTGDVSVVHPRNVAQQVAKDNLRFVVKRIQDEIAIGGSADNGTVHVHSQGQGQRLGATYQATVEMGQLGLPDIFVEGCLSSEEAEIQAASAAVEVLRARAVSSV</sequence>
<dbReference type="Pfam" id="PF03368">
    <property type="entry name" value="Dicer_dimer"/>
    <property type="match status" value="1"/>
</dbReference>
<dbReference type="FunFam" id="3.40.50.300:FF:001669">
    <property type="entry name" value="Dicer-like protein 1"/>
    <property type="match status" value="1"/>
</dbReference>
<evidence type="ECO:0000256" key="6">
    <source>
        <dbReference type="ARBA" id="ARBA00022741"/>
    </source>
</evidence>
<dbReference type="RefSeq" id="XP_040751758.1">
    <property type="nucleotide sequence ID" value="XM_040899377.1"/>
</dbReference>
<dbReference type="SMART" id="SM00487">
    <property type="entry name" value="DEXDc"/>
    <property type="match status" value="1"/>
</dbReference>
<dbReference type="InterPro" id="IPR027417">
    <property type="entry name" value="P-loop_NTPase"/>
</dbReference>
<dbReference type="PROSITE" id="PS51192">
    <property type="entry name" value="HELICASE_ATP_BIND_1"/>
    <property type="match status" value="1"/>
</dbReference>
<dbReference type="GO" id="GO:0003723">
    <property type="term" value="F:RNA binding"/>
    <property type="evidence" value="ECO:0007669"/>
    <property type="project" value="UniProtKB-UniRule"/>
</dbReference>
<dbReference type="GO" id="GO:0050688">
    <property type="term" value="P:regulation of defense response to virus"/>
    <property type="evidence" value="ECO:0007669"/>
    <property type="project" value="UniProtKB-KW"/>
</dbReference>
<dbReference type="SUPFAM" id="SSF69065">
    <property type="entry name" value="RNase III domain-like"/>
    <property type="match status" value="2"/>
</dbReference>
<gene>
    <name evidence="20" type="ORF">P175DRAFT_0524605</name>
</gene>
<dbReference type="CDD" id="cd18034">
    <property type="entry name" value="DEXHc_dicer"/>
    <property type="match status" value="1"/>
</dbReference>
<dbReference type="InterPro" id="IPR036389">
    <property type="entry name" value="RNase_III_sf"/>
</dbReference>
<keyword evidence="7" id="KW-0378">Hydrolase</keyword>
<feature type="domain" description="Helicase C-terminal" evidence="18">
    <location>
        <begin position="399"/>
        <end position="573"/>
    </location>
</feature>
<dbReference type="Gene3D" id="1.10.1520.10">
    <property type="entry name" value="Ribonuclease III domain"/>
    <property type="match status" value="2"/>
</dbReference>
<dbReference type="GO" id="GO:0005524">
    <property type="term" value="F:ATP binding"/>
    <property type="evidence" value="ECO:0007669"/>
    <property type="project" value="UniProtKB-KW"/>
</dbReference>
<evidence type="ECO:0000256" key="15">
    <source>
        <dbReference type="PROSITE-ProRule" id="PRU00657"/>
    </source>
</evidence>
<evidence type="ECO:0000259" key="19">
    <source>
        <dbReference type="PROSITE" id="PS51327"/>
    </source>
</evidence>
<dbReference type="SMART" id="SM00535">
    <property type="entry name" value="RIBOc"/>
    <property type="match status" value="2"/>
</dbReference>
<dbReference type="CDD" id="cd00593">
    <property type="entry name" value="RIBOc"/>
    <property type="match status" value="2"/>
</dbReference>
<evidence type="ECO:0008006" key="22">
    <source>
        <dbReference type="Google" id="ProtNLM"/>
    </source>
</evidence>
<evidence type="ECO:0000256" key="10">
    <source>
        <dbReference type="ARBA" id="ARBA00022842"/>
    </source>
</evidence>
<keyword evidence="10" id="KW-0460">Magnesium</keyword>
<evidence type="ECO:0000256" key="8">
    <source>
        <dbReference type="ARBA" id="ARBA00022806"/>
    </source>
</evidence>
<evidence type="ECO:0000256" key="3">
    <source>
        <dbReference type="ARBA" id="ARBA00022721"/>
    </source>
</evidence>
<keyword evidence="9" id="KW-0067">ATP-binding</keyword>
<evidence type="ECO:0000259" key="16">
    <source>
        <dbReference type="PROSITE" id="PS50142"/>
    </source>
</evidence>
<evidence type="ECO:0000256" key="7">
    <source>
        <dbReference type="ARBA" id="ARBA00022801"/>
    </source>
</evidence>
<keyword evidence="11 15" id="KW-0694">RNA-binding</keyword>
<dbReference type="GO" id="GO:0004525">
    <property type="term" value="F:ribonuclease III activity"/>
    <property type="evidence" value="ECO:0007669"/>
    <property type="project" value="InterPro"/>
</dbReference>